<organism evidence="1 2">
    <name type="scientific">Acrocarpospora pleiomorpha</name>
    <dbReference type="NCBI Taxonomy" id="90975"/>
    <lineage>
        <taxon>Bacteria</taxon>
        <taxon>Bacillati</taxon>
        <taxon>Actinomycetota</taxon>
        <taxon>Actinomycetes</taxon>
        <taxon>Streptosporangiales</taxon>
        <taxon>Streptosporangiaceae</taxon>
        <taxon>Acrocarpospora</taxon>
    </lineage>
</organism>
<comment type="caution">
    <text evidence="1">The sequence shown here is derived from an EMBL/GenBank/DDBJ whole genome shotgun (WGS) entry which is preliminary data.</text>
</comment>
<evidence type="ECO:0000313" key="2">
    <source>
        <dbReference type="Proteomes" id="UP000377595"/>
    </source>
</evidence>
<accession>A0A5M3XA66</accession>
<keyword evidence="2" id="KW-1185">Reference proteome</keyword>
<evidence type="ECO:0000313" key="1">
    <source>
        <dbReference type="EMBL" id="GES18024.1"/>
    </source>
</evidence>
<dbReference type="AlphaFoldDB" id="A0A5M3XA66"/>
<dbReference type="Proteomes" id="UP000377595">
    <property type="component" value="Unassembled WGS sequence"/>
</dbReference>
<protein>
    <submittedName>
        <fullName evidence="1">Uncharacterized protein</fullName>
    </submittedName>
</protein>
<name>A0A5M3XA66_9ACTN</name>
<proteinExistence type="predicted"/>
<sequence length="102" mass="11625">MPTFETTPRFERDWKKLPEPRLALFRKVVMEAFVPDLAAPERPFRPGLRVKGVTAHPGVFEMTWDGDGRATFSYGEEQIPGEPHVVWRRIGTHSIFTPPPGP</sequence>
<reference evidence="1 2" key="1">
    <citation type="submission" date="2019-10" db="EMBL/GenBank/DDBJ databases">
        <title>Whole genome shotgun sequence of Acrocarpospora pleiomorpha NBRC 16267.</title>
        <authorList>
            <person name="Ichikawa N."/>
            <person name="Kimura A."/>
            <person name="Kitahashi Y."/>
            <person name="Komaki H."/>
            <person name="Oguchi A."/>
        </authorList>
    </citation>
    <scope>NUCLEOTIDE SEQUENCE [LARGE SCALE GENOMIC DNA]</scope>
    <source>
        <strain evidence="1 2">NBRC 16267</strain>
    </source>
</reference>
<gene>
    <name evidence="1" type="ORF">Aple_009190</name>
</gene>
<dbReference type="EMBL" id="BLAF01000006">
    <property type="protein sequence ID" value="GES18024.1"/>
    <property type="molecule type" value="Genomic_DNA"/>
</dbReference>